<protein>
    <submittedName>
        <fullName evidence="2">Uncharacterized protein</fullName>
    </submittedName>
</protein>
<evidence type="ECO:0000313" key="2">
    <source>
        <dbReference type="EMBL" id="MBL4951658.1"/>
    </source>
</evidence>
<dbReference type="Proteomes" id="UP000623967">
    <property type="component" value="Unassembled WGS sequence"/>
</dbReference>
<feature type="region of interest" description="Disordered" evidence="1">
    <location>
        <begin position="25"/>
        <end position="45"/>
    </location>
</feature>
<keyword evidence="3" id="KW-1185">Reference proteome</keyword>
<sequence>MKTMEASGFLFNYEYSKIIPKIFNGDRGINGEREDKDINSDADMG</sequence>
<dbReference type="EMBL" id="JAESWB010000045">
    <property type="protein sequence ID" value="MBL4951658.1"/>
    <property type="molecule type" value="Genomic_DNA"/>
</dbReference>
<gene>
    <name evidence="2" type="ORF">JK635_05300</name>
</gene>
<accession>A0ABS1TM58</accession>
<comment type="caution">
    <text evidence="2">The sequence shown here is derived from an EMBL/GenBank/DDBJ whole genome shotgun (WGS) entry which is preliminary data.</text>
</comment>
<organism evidence="2 3">
    <name type="scientific">Neobacillus paridis</name>
    <dbReference type="NCBI Taxonomy" id="2803862"/>
    <lineage>
        <taxon>Bacteria</taxon>
        <taxon>Bacillati</taxon>
        <taxon>Bacillota</taxon>
        <taxon>Bacilli</taxon>
        <taxon>Bacillales</taxon>
        <taxon>Bacillaceae</taxon>
        <taxon>Neobacillus</taxon>
    </lineage>
</organism>
<name>A0ABS1TM58_9BACI</name>
<feature type="compositionally biased region" description="Basic and acidic residues" evidence="1">
    <location>
        <begin position="29"/>
        <end position="39"/>
    </location>
</feature>
<evidence type="ECO:0000256" key="1">
    <source>
        <dbReference type="SAM" id="MobiDB-lite"/>
    </source>
</evidence>
<reference evidence="2 3" key="1">
    <citation type="submission" date="2021-01" db="EMBL/GenBank/DDBJ databases">
        <title>Genome public.</title>
        <authorList>
            <person name="Liu C."/>
            <person name="Sun Q."/>
        </authorList>
    </citation>
    <scope>NUCLEOTIDE SEQUENCE [LARGE SCALE GENOMIC DNA]</scope>
    <source>
        <strain evidence="2 3">YIM B02564</strain>
    </source>
</reference>
<evidence type="ECO:0000313" key="3">
    <source>
        <dbReference type="Proteomes" id="UP000623967"/>
    </source>
</evidence>
<dbReference type="RefSeq" id="WP_202652936.1">
    <property type="nucleotide sequence ID" value="NZ_JAESWB010000045.1"/>
</dbReference>
<proteinExistence type="predicted"/>